<sequence length="171" mass="18098">MRLGMKIGGVLAALMLAGCADVERRVMPLLESVALPPIAPPASDLRALPEPEPFAAEYAEHPFEMGPMSVIAPDRRGKMATWQLIPCRDGRAICVDGHAGQLSVAGETYVVSGVHGMSFHLMTGGGGFVTRSGGGKFADWQAPLAWEHVPAIELSALREARAPAGRAMPMK</sequence>
<evidence type="ECO:0008006" key="3">
    <source>
        <dbReference type="Google" id="ProtNLM"/>
    </source>
</evidence>
<evidence type="ECO:0000313" key="1">
    <source>
        <dbReference type="EMBL" id="MCP1169586.1"/>
    </source>
</evidence>
<evidence type="ECO:0000313" key="2">
    <source>
        <dbReference type="Proteomes" id="UP001139477"/>
    </source>
</evidence>
<organism evidence="1 2">
    <name type="scientific">Limimaricola litoreus</name>
    <dbReference type="NCBI Taxonomy" id="2955316"/>
    <lineage>
        <taxon>Bacteria</taxon>
        <taxon>Pseudomonadati</taxon>
        <taxon>Pseudomonadota</taxon>
        <taxon>Alphaproteobacteria</taxon>
        <taxon>Rhodobacterales</taxon>
        <taxon>Paracoccaceae</taxon>
        <taxon>Limimaricola</taxon>
    </lineage>
</organism>
<keyword evidence="2" id="KW-1185">Reference proteome</keyword>
<dbReference type="EMBL" id="JAMYXC010000211">
    <property type="protein sequence ID" value="MCP1169586.1"/>
    <property type="molecule type" value="Genomic_DNA"/>
</dbReference>
<comment type="caution">
    <text evidence="1">The sequence shown here is derived from an EMBL/GenBank/DDBJ whole genome shotgun (WGS) entry which is preliminary data.</text>
</comment>
<reference evidence="1" key="1">
    <citation type="submission" date="2022-06" db="EMBL/GenBank/DDBJ databases">
        <title>Limimaricola sediminis sp. nov., isolated from an intertidal sediment.</title>
        <authorList>
            <person name="Shao X."/>
        </authorList>
    </citation>
    <scope>NUCLEOTIDE SEQUENCE</scope>
    <source>
        <strain evidence="1">ASW11-118</strain>
    </source>
</reference>
<dbReference type="PROSITE" id="PS51257">
    <property type="entry name" value="PROKAR_LIPOPROTEIN"/>
    <property type="match status" value="1"/>
</dbReference>
<dbReference type="Proteomes" id="UP001139477">
    <property type="component" value="Unassembled WGS sequence"/>
</dbReference>
<accession>A0A9X2FQB4</accession>
<protein>
    <recommendedName>
        <fullName evidence="3">Lipoprotein</fullName>
    </recommendedName>
</protein>
<dbReference type="RefSeq" id="WP_253333344.1">
    <property type="nucleotide sequence ID" value="NZ_JAMYXC010000211.1"/>
</dbReference>
<dbReference type="AlphaFoldDB" id="A0A9X2FQB4"/>
<gene>
    <name evidence="1" type="ORF">NHG85_13815</name>
</gene>
<proteinExistence type="predicted"/>
<name>A0A9X2FQB4_9RHOB</name>